<dbReference type="SUPFAM" id="SSF56300">
    <property type="entry name" value="Metallo-dependent phosphatases"/>
    <property type="match status" value="1"/>
</dbReference>
<organism evidence="4 5">
    <name type="scientific">Faucicola atlantae</name>
    <dbReference type="NCBI Taxonomy" id="34059"/>
    <lineage>
        <taxon>Bacteria</taxon>
        <taxon>Pseudomonadati</taxon>
        <taxon>Pseudomonadota</taxon>
        <taxon>Gammaproteobacteria</taxon>
        <taxon>Moraxellales</taxon>
        <taxon>Moraxellaceae</taxon>
        <taxon>Faucicola</taxon>
    </lineage>
</organism>
<dbReference type="Proteomes" id="UP000255193">
    <property type="component" value="Unassembled WGS sequence"/>
</dbReference>
<keyword evidence="4" id="KW-0378">Hydrolase</keyword>
<dbReference type="InterPro" id="IPR052900">
    <property type="entry name" value="Phospholipid_Metab_Enz"/>
</dbReference>
<dbReference type="InterPro" id="IPR029052">
    <property type="entry name" value="Metallo-depent_PP-like"/>
</dbReference>
<dbReference type="RefSeq" id="WP_067057685.1">
    <property type="nucleotide sequence ID" value="NZ_MXAO01000010.1"/>
</dbReference>
<sequence>MTDSNQSTDITNQKPIHNLLMRESDQPMINRRRFLQASSMTAAAGASLILAGCDDDDNDTKIEAVGGAGTGPTSRVQFLHGVASGDPLSDRVIIWTRVTPESAGSYPVQWQVASDNSFSKILKSGTATADGGADYTIKVDVTGLNPATIYYYRFLVGNTVSTVGKTKTLPTGSVSQVKFAVVSCSNYPAGYFHAYADIAKQPLDALLHLGDYIYEYGRTTVNSKGETVPGYASKHAAELGREVKPTTEILSITDYRERYAQYRTDKDLQAVHAAMPMIAVWDDHEISNDAYVDGAENHQPNEGDWNTRKMAALKAYHEWMPTRNDVMTQIYRSFDFGDLVSLHMLETRIVGRDKQLSFGPYLTQDANGQVVVNNAKFTADVTNPNRQMLGLAQQNWLYTQMQASKAKWQILGQQVLIGRMRWPSPVLFNLMNPKTGVNLPTYLALKQKAKQAPDTLTEQEQAVLNAPYVPYNLDAWDGYAAAQEAVFKMAKNLNKNFVVLAGDTHNAWASNLVTNDGHAVGVEFGVQSVTSPGFDEFIPAAQADQFAQALPLVIEGGTLKWCDTSRRGYMVVTVTPEQCKCDWVFVSDILQPSYSANVGKTMTVKAGQMQLIG</sequence>
<feature type="region of interest" description="Disordered" evidence="1">
    <location>
        <begin position="1"/>
        <end position="23"/>
    </location>
</feature>
<dbReference type="InterPro" id="IPR032093">
    <property type="entry name" value="PhoD_N"/>
</dbReference>
<reference evidence="4 5" key="1">
    <citation type="submission" date="2018-06" db="EMBL/GenBank/DDBJ databases">
        <authorList>
            <consortium name="Pathogen Informatics"/>
            <person name="Doyle S."/>
        </authorList>
    </citation>
    <scope>NUCLEOTIDE SEQUENCE [LARGE SCALE GENOMIC DNA]</scope>
    <source>
        <strain evidence="4 5">NCTC11091</strain>
    </source>
</reference>
<dbReference type="EMBL" id="UGQA01000001">
    <property type="protein sequence ID" value="STY94514.1"/>
    <property type="molecule type" value="Genomic_DNA"/>
</dbReference>
<name>A0A378Q276_9GAMM</name>
<dbReference type="CDD" id="cd07389">
    <property type="entry name" value="MPP_PhoD"/>
    <property type="match status" value="1"/>
</dbReference>
<dbReference type="Pfam" id="PF16655">
    <property type="entry name" value="PhoD_N"/>
    <property type="match status" value="1"/>
</dbReference>
<dbReference type="EC" id="3.1.4.4" evidence="4"/>
<dbReference type="GO" id="GO:0004630">
    <property type="term" value="F:phospholipase D activity"/>
    <property type="evidence" value="ECO:0007669"/>
    <property type="project" value="UniProtKB-EC"/>
</dbReference>
<evidence type="ECO:0000256" key="1">
    <source>
        <dbReference type="SAM" id="MobiDB-lite"/>
    </source>
</evidence>
<dbReference type="InterPro" id="IPR018946">
    <property type="entry name" value="PhoD-like_MPP"/>
</dbReference>
<dbReference type="PANTHER" id="PTHR43606:SF2">
    <property type="entry name" value="ALKALINE PHOSPHATASE FAMILY PROTEIN (AFU_ORTHOLOGUE AFUA_5G03860)"/>
    <property type="match status" value="1"/>
</dbReference>
<dbReference type="PANTHER" id="PTHR43606">
    <property type="entry name" value="PHOSPHATASE, PUTATIVE (AFU_ORTHOLOGUE AFUA_6G08710)-RELATED"/>
    <property type="match status" value="1"/>
</dbReference>
<dbReference type="Gene3D" id="2.60.40.380">
    <property type="entry name" value="Purple acid phosphatase-like, N-terminal"/>
    <property type="match status" value="1"/>
</dbReference>
<evidence type="ECO:0000313" key="5">
    <source>
        <dbReference type="Proteomes" id="UP000255193"/>
    </source>
</evidence>
<feature type="compositionally biased region" description="Polar residues" evidence="1">
    <location>
        <begin position="1"/>
        <end position="15"/>
    </location>
</feature>
<proteinExistence type="predicted"/>
<accession>A0A378Q276</accession>
<evidence type="ECO:0000259" key="3">
    <source>
        <dbReference type="Pfam" id="PF16655"/>
    </source>
</evidence>
<evidence type="ECO:0000313" key="4">
    <source>
        <dbReference type="EMBL" id="STY94514.1"/>
    </source>
</evidence>
<evidence type="ECO:0000259" key="2">
    <source>
        <dbReference type="Pfam" id="PF09423"/>
    </source>
</evidence>
<feature type="domain" description="Phospholipase D N-terminal" evidence="3">
    <location>
        <begin position="80"/>
        <end position="168"/>
    </location>
</feature>
<feature type="domain" description="PhoD-like phosphatase metallophosphatase" evidence="2">
    <location>
        <begin position="179"/>
        <end position="583"/>
    </location>
</feature>
<dbReference type="Gene3D" id="3.60.21.70">
    <property type="entry name" value="PhoD-like phosphatase"/>
    <property type="match status" value="1"/>
</dbReference>
<gene>
    <name evidence="4" type="primary">pld</name>
    <name evidence="4" type="ORF">NCTC11091_00278</name>
</gene>
<dbReference type="InterPro" id="IPR038607">
    <property type="entry name" value="PhoD-like_sf"/>
</dbReference>
<dbReference type="Pfam" id="PF09423">
    <property type="entry name" value="PhoD"/>
    <property type="match status" value="1"/>
</dbReference>
<dbReference type="PROSITE" id="PS51318">
    <property type="entry name" value="TAT"/>
    <property type="match status" value="1"/>
</dbReference>
<dbReference type="InterPro" id="IPR006311">
    <property type="entry name" value="TAT_signal"/>
</dbReference>
<dbReference type="AlphaFoldDB" id="A0A378Q276"/>
<protein>
    <submittedName>
        <fullName evidence="4">Phospholipase D</fullName>
        <ecNumber evidence="4">3.1.4.4</ecNumber>
    </submittedName>
</protein>